<protein>
    <recommendedName>
        <fullName evidence="3">Beta-lactamase-related domain-containing protein</fullName>
    </recommendedName>
</protein>
<dbReference type="InterPro" id="IPR050789">
    <property type="entry name" value="Diverse_Enzym_Activities"/>
</dbReference>
<gene>
    <name evidence="4" type="ORF">K452DRAFT_328793</name>
</gene>
<sequence length="362" mass="40273">MEQFDETVIEFLEGSAPLPRTTFGAIDETAFGNNSGPGTAEPSNTNSIYALASCTEFITTITALPLKDPQILSFNEADQPIFRPANNVITLRHLLTHTSGMAYPFDSQVLLKYQTLTGPSPAKPETIKDAYKMFLVNEPGEIWMNSPGIEWAGVMVERTCGMSLSDYVQMSIFRHLGIKDMTFHIEKRPDLQHRLANFWQYKADRSLQVEDERFLPYTVIDDFGGSGLYGSAEDFLKICSAILRGDERVLSIETVQQIFTPQLESTAGLGVSWLSPNPGNICGIPQGADINFGLGGFLNLSKISGRRQAKSIAWSGLRNPHFWIDLRSGLAGVQLMHFHPTGDKRAIELLWRFEEAVYSAQI</sequence>
<reference evidence="4" key="1">
    <citation type="journal article" date="2020" name="Stud. Mycol.">
        <title>101 Dothideomycetes genomes: a test case for predicting lifestyles and emergence of pathogens.</title>
        <authorList>
            <person name="Haridas S."/>
            <person name="Albert R."/>
            <person name="Binder M."/>
            <person name="Bloem J."/>
            <person name="Labutti K."/>
            <person name="Salamov A."/>
            <person name="Andreopoulos B."/>
            <person name="Baker S."/>
            <person name="Barry K."/>
            <person name="Bills G."/>
            <person name="Bluhm B."/>
            <person name="Cannon C."/>
            <person name="Castanera R."/>
            <person name="Culley D."/>
            <person name="Daum C."/>
            <person name="Ezra D."/>
            <person name="Gonzalez J."/>
            <person name="Henrissat B."/>
            <person name="Kuo A."/>
            <person name="Liang C."/>
            <person name="Lipzen A."/>
            <person name="Lutzoni F."/>
            <person name="Magnuson J."/>
            <person name="Mondo S."/>
            <person name="Nolan M."/>
            <person name="Ohm R."/>
            <person name="Pangilinan J."/>
            <person name="Park H.-J."/>
            <person name="Ramirez L."/>
            <person name="Alfaro M."/>
            <person name="Sun H."/>
            <person name="Tritt A."/>
            <person name="Yoshinaga Y."/>
            <person name="Zwiers L.-H."/>
            <person name="Turgeon B."/>
            <person name="Goodwin S."/>
            <person name="Spatafora J."/>
            <person name="Crous P."/>
            <person name="Grigoriev I."/>
        </authorList>
    </citation>
    <scope>NUCLEOTIDE SEQUENCE</scope>
    <source>
        <strain evidence="4">CBS 121167</strain>
    </source>
</reference>
<keyword evidence="2" id="KW-0378">Hydrolase</keyword>
<dbReference type="RefSeq" id="XP_033393922.1">
    <property type="nucleotide sequence ID" value="XM_033545008.1"/>
</dbReference>
<dbReference type="Gene3D" id="3.40.710.10">
    <property type="entry name" value="DD-peptidase/beta-lactamase superfamily"/>
    <property type="match status" value="1"/>
</dbReference>
<dbReference type="InterPro" id="IPR012338">
    <property type="entry name" value="Beta-lactam/transpept-like"/>
</dbReference>
<keyword evidence="5" id="KW-1185">Reference proteome</keyword>
<feature type="domain" description="Beta-lactamase-related" evidence="3">
    <location>
        <begin position="39"/>
        <end position="342"/>
    </location>
</feature>
<dbReference type="Pfam" id="PF00144">
    <property type="entry name" value="Beta-lactamase"/>
    <property type="match status" value="1"/>
</dbReference>
<accession>A0A6A6B1Z9</accession>
<evidence type="ECO:0000256" key="2">
    <source>
        <dbReference type="ARBA" id="ARBA00022801"/>
    </source>
</evidence>
<comment type="similarity">
    <text evidence="1">Belongs to the class-A beta-lactamase family.</text>
</comment>
<evidence type="ECO:0000259" key="3">
    <source>
        <dbReference type="Pfam" id="PF00144"/>
    </source>
</evidence>
<dbReference type="OrthoDB" id="428260at2759"/>
<dbReference type="PANTHER" id="PTHR43283:SF17">
    <property type="entry name" value="(LOVD), PUTATIVE (AFU_ORTHOLOGUE AFUA_5G00920)-RELATED"/>
    <property type="match status" value="1"/>
</dbReference>
<dbReference type="Proteomes" id="UP000799438">
    <property type="component" value="Unassembled WGS sequence"/>
</dbReference>
<name>A0A6A6B1Z9_9PEZI</name>
<dbReference type="AlphaFoldDB" id="A0A6A6B1Z9"/>
<proteinExistence type="inferred from homology"/>
<organism evidence="4 5">
    <name type="scientific">Aplosporella prunicola CBS 121167</name>
    <dbReference type="NCBI Taxonomy" id="1176127"/>
    <lineage>
        <taxon>Eukaryota</taxon>
        <taxon>Fungi</taxon>
        <taxon>Dikarya</taxon>
        <taxon>Ascomycota</taxon>
        <taxon>Pezizomycotina</taxon>
        <taxon>Dothideomycetes</taxon>
        <taxon>Dothideomycetes incertae sedis</taxon>
        <taxon>Botryosphaeriales</taxon>
        <taxon>Aplosporellaceae</taxon>
        <taxon>Aplosporella</taxon>
    </lineage>
</organism>
<evidence type="ECO:0000313" key="5">
    <source>
        <dbReference type="Proteomes" id="UP000799438"/>
    </source>
</evidence>
<dbReference type="EMBL" id="ML995497">
    <property type="protein sequence ID" value="KAF2138209.1"/>
    <property type="molecule type" value="Genomic_DNA"/>
</dbReference>
<dbReference type="GeneID" id="54302504"/>
<dbReference type="GO" id="GO:0016787">
    <property type="term" value="F:hydrolase activity"/>
    <property type="evidence" value="ECO:0007669"/>
    <property type="project" value="UniProtKB-KW"/>
</dbReference>
<dbReference type="SUPFAM" id="SSF56601">
    <property type="entry name" value="beta-lactamase/transpeptidase-like"/>
    <property type="match status" value="1"/>
</dbReference>
<evidence type="ECO:0000313" key="4">
    <source>
        <dbReference type="EMBL" id="KAF2138209.1"/>
    </source>
</evidence>
<dbReference type="InterPro" id="IPR001466">
    <property type="entry name" value="Beta-lactam-related"/>
</dbReference>
<dbReference type="PANTHER" id="PTHR43283">
    <property type="entry name" value="BETA-LACTAMASE-RELATED"/>
    <property type="match status" value="1"/>
</dbReference>
<evidence type="ECO:0000256" key="1">
    <source>
        <dbReference type="ARBA" id="ARBA00009009"/>
    </source>
</evidence>